<dbReference type="EMBL" id="CAWUPB010000370">
    <property type="protein sequence ID" value="CAK7324599.1"/>
    <property type="molecule type" value="Genomic_DNA"/>
</dbReference>
<evidence type="ECO:0000313" key="3">
    <source>
        <dbReference type="Proteomes" id="UP001314170"/>
    </source>
</evidence>
<proteinExistence type="predicted"/>
<feature type="region of interest" description="Disordered" evidence="1">
    <location>
        <begin position="42"/>
        <end position="66"/>
    </location>
</feature>
<sequence length="152" mass="17422">MSFTRQWLHFFLRRVHSGVNPPPVPTPPTDNYGVGLIHDAAGSSQQAHDEGQPGSSHLAPHQREVGQNKLVSILEQHLRTHCSQQAITEKDPQVKNWTQEDFHYLAQHMAISEFDSDTKTNNEMGDLAKHIRPYKRVKTLLDQYLDKRFSDD</sequence>
<evidence type="ECO:0000256" key="1">
    <source>
        <dbReference type="SAM" id="MobiDB-lite"/>
    </source>
</evidence>
<protein>
    <submittedName>
        <fullName evidence="2">Uncharacterized protein</fullName>
    </submittedName>
</protein>
<accession>A0AAV1QVB4</accession>
<organism evidence="2 3">
    <name type="scientific">Dovyalis caffra</name>
    <dbReference type="NCBI Taxonomy" id="77055"/>
    <lineage>
        <taxon>Eukaryota</taxon>
        <taxon>Viridiplantae</taxon>
        <taxon>Streptophyta</taxon>
        <taxon>Embryophyta</taxon>
        <taxon>Tracheophyta</taxon>
        <taxon>Spermatophyta</taxon>
        <taxon>Magnoliopsida</taxon>
        <taxon>eudicotyledons</taxon>
        <taxon>Gunneridae</taxon>
        <taxon>Pentapetalae</taxon>
        <taxon>rosids</taxon>
        <taxon>fabids</taxon>
        <taxon>Malpighiales</taxon>
        <taxon>Salicaceae</taxon>
        <taxon>Flacourtieae</taxon>
        <taxon>Dovyalis</taxon>
    </lineage>
</organism>
<comment type="caution">
    <text evidence="2">The sequence shown here is derived from an EMBL/GenBank/DDBJ whole genome shotgun (WGS) entry which is preliminary data.</text>
</comment>
<gene>
    <name evidence="2" type="ORF">DCAF_LOCUS2247</name>
</gene>
<evidence type="ECO:0000313" key="2">
    <source>
        <dbReference type="EMBL" id="CAK7324599.1"/>
    </source>
</evidence>
<reference evidence="2 3" key="1">
    <citation type="submission" date="2024-01" db="EMBL/GenBank/DDBJ databases">
        <authorList>
            <person name="Waweru B."/>
        </authorList>
    </citation>
    <scope>NUCLEOTIDE SEQUENCE [LARGE SCALE GENOMIC DNA]</scope>
</reference>
<name>A0AAV1QVB4_9ROSI</name>
<dbReference type="Proteomes" id="UP001314170">
    <property type="component" value="Unassembled WGS sequence"/>
</dbReference>
<keyword evidence="3" id="KW-1185">Reference proteome</keyword>
<dbReference type="AlphaFoldDB" id="A0AAV1QVB4"/>